<proteinExistence type="predicted"/>
<protein>
    <recommendedName>
        <fullName evidence="3">Protein family PM-14</fullName>
    </recommendedName>
</protein>
<evidence type="ECO:0008006" key="3">
    <source>
        <dbReference type="Google" id="ProtNLM"/>
    </source>
</evidence>
<accession>A0A9D9BRZ5</accession>
<comment type="caution">
    <text evidence="1">The sequence shown here is derived from an EMBL/GenBank/DDBJ whole genome shotgun (WGS) entry which is preliminary data.</text>
</comment>
<dbReference type="EMBL" id="JAEPLN010000001">
    <property type="protein sequence ID" value="MBO6971645.1"/>
    <property type="molecule type" value="Genomic_DNA"/>
</dbReference>
<evidence type="ECO:0000313" key="2">
    <source>
        <dbReference type="Proteomes" id="UP000668060"/>
    </source>
</evidence>
<reference evidence="1" key="1">
    <citation type="journal article" date="2021" name="Front. Mar. Sci.">
        <title>Genomes of Diverse Isolates of Prochlorococcus High-Light-Adapted Clade II in the Western Pacific Ocean.</title>
        <authorList>
            <person name="Yan W."/>
            <person name="Feng X."/>
            <person name="Zhang W."/>
            <person name="Nawaz M.Z."/>
            <person name="Luo T."/>
            <person name="Zhang R."/>
            <person name="Jiao N."/>
        </authorList>
    </citation>
    <scope>NUCLEOTIDE SEQUENCE</scope>
    <source>
        <strain evidence="1">CUG1433</strain>
    </source>
</reference>
<organism evidence="1 2">
    <name type="scientific">Prochlorococcus marinus CUG1433</name>
    <dbReference type="NCBI Taxonomy" id="2774506"/>
    <lineage>
        <taxon>Bacteria</taxon>
        <taxon>Bacillati</taxon>
        <taxon>Cyanobacteriota</taxon>
        <taxon>Cyanophyceae</taxon>
        <taxon>Synechococcales</taxon>
        <taxon>Prochlorococcaceae</taxon>
        <taxon>Prochlorococcus</taxon>
    </lineage>
</organism>
<dbReference type="AlphaFoldDB" id="A0A9D9BRZ5"/>
<evidence type="ECO:0000313" key="1">
    <source>
        <dbReference type="EMBL" id="MBO6971645.1"/>
    </source>
</evidence>
<name>A0A9D9BRZ5_PROMR</name>
<dbReference type="Proteomes" id="UP000668060">
    <property type="component" value="Unassembled WGS sequence"/>
</dbReference>
<gene>
    <name evidence="1" type="ORF">JJ842_06935</name>
</gene>
<sequence length="60" mass="7498">MKLFNQFTILPRYLKAFNYAGNRMEEITRNLDRDNHLFEDYWKRECREHPTNQHCLVYCD</sequence>